<dbReference type="InterPro" id="IPR051332">
    <property type="entry name" value="Fosfomycin_Res_Enzymes"/>
</dbReference>
<accession>A0ABS5GT31</accession>
<dbReference type="Pfam" id="PF00903">
    <property type="entry name" value="Glyoxalase"/>
    <property type="match status" value="1"/>
</dbReference>
<gene>
    <name evidence="2" type="ORF">KAT72_13475</name>
</gene>
<dbReference type="PANTHER" id="PTHR36113">
    <property type="entry name" value="LYASE, PUTATIVE-RELATED-RELATED"/>
    <property type="match status" value="1"/>
</dbReference>
<sequence length="132" mass="14983">MQIHHVAIWAQELDTLKTFYCKLFGGQANERYHNPAHQFSSYFIRFEGGVSLELMHMPTMFPAALDLPHPLQGLAHIAFSLGSVEEVDRMTAHLKLLKGAKVEHLDGPRWTGDGYYESTFLDPEGNRLELTV</sequence>
<dbReference type="InterPro" id="IPR004360">
    <property type="entry name" value="Glyas_Fos-R_dOase_dom"/>
</dbReference>
<evidence type="ECO:0000313" key="2">
    <source>
        <dbReference type="EMBL" id="MBR7629999.1"/>
    </source>
</evidence>
<organism evidence="2 3">
    <name type="scientific">Aeromonas popoffii</name>
    <dbReference type="NCBI Taxonomy" id="70856"/>
    <lineage>
        <taxon>Bacteria</taxon>
        <taxon>Pseudomonadati</taxon>
        <taxon>Pseudomonadota</taxon>
        <taxon>Gammaproteobacteria</taxon>
        <taxon>Aeromonadales</taxon>
        <taxon>Aeromonadaceae</taxon>
        <taxon>Aeromonas</taxon>
    </lineage>
</organism>
<comment type="caution">
    <text evidence="2">The sequence shown here is derived from an EMBL/GenBank/DDBJ whole genome shotgun (WGS) entry which is preliminary data.</text>
</comment>
<dbReference type="InterPro" id="IPR037523">
    <property type="entry name" value="VOC_core"/>
</dbReference>
<name>A0ABS5GT31_9GAMM</name>
<dbReference type="Gene3D" id="3.10.180.10">
    <property type="entry name" value="2,3-Dihydroxybiphenyl 1,2-Dioxygenase, domain 1"/>
    <property type="match status" value="1"/>
</dbReference>
<dbReference type="InterPro" id="IPR029068">
    <property type="entry name" value="Glyas_Bleomycin-R_OHBP_Dase"/>
</dbReference>
<reference evidence="2 3" key="1">
    <citation type="submission" date="2021-04" db="EMBL/GenBank/DDBJ databases">
        <title>Draft Genome of Aeromonas popoffii ID682, isolated from a natural water source in Idaho.</title>
        <authorList>
            <person name="Testerman T."/>
            <person name="Graf J."/>
        </authorList>
    </citation>
    <scope>NUCLEOTIDE SEQUENCE [LARGE SCALE GENOMIC DNA]</scope>
    <source>
        <strain evidence="2 3">ID682</strain>
    </source>
</reference>
<feature type="domain" description="VOC" evidence="1">
    <location>
        <begin position="2"/>
        <end position="132"/>
    </location>
</feature>
<dbReference type="SUPFAM" id="SSF54593">
    <property type="entry name" value="Glyoxalase/Bleomycin resistance protein/Dihydroxybiphenyl dioxygenase"/>
    <property type="match status" value="1"/>
</dbReference>
<evidence type="ECO:0000259" key="1">
    <source>
        <dbReference type="PROSITE" id="PS51819"/>
    </source>
</evidence>
<dbReference type="EMBL" id="JAGRZL010000039">
    <property type="protein sequence ID" value="MBR7629999.1"/>
    <property type="molecule type" value="Genomic_DNA"/>
</dbReference>
<dbReference type="PROSITE" id="PS51819">
    <property type="entry name" value="VOC"/>
    <property type="match status" value="1"/>
</dbReference>
<protein>
    <submittedName>
        <fullName evidence="2">VOC family protein</fullName>
    </submittedName>
</protein>
<evidence type="ECO:0000313" key="3">
    <source>
        <dbReference type="Proteomes" id="UP000675653"/>
    </source>
</evidence>
<dbReference type="Proteomes" id="UP000675653">
    <property type="component" value="Unassembled WGS sequence"/>
</dbReference>
<proteinExistence type="predicted"/>
<dbReference type="PANTHER" id="PTHR36113:SF1">
    <property type="entry name" value="GLYOXALASE_BLEOMYCIN RESISTANCE PROTEIN_DIOXYGENASE"/>
    <property type="match status" value="1"/>
</dbReference>
<keyword evidence="3" id="KW-1185">Reference proteome</keyword>
<dbReference type="RefSeq" id="WP_212513889.1">
    <property type="nucleotide sequence ID" value="NZ_CAWQDX010000062.1"/>
</dbReference>